<dbReference type="AlphaFoldDB" id="A0AAD5U7K1"/>
<dbReference type="PROSITE" id="PS50102">
    <property type="entry name" value="RRM"/>
    <property type="match status" value="1"/>
</dbReference>
<feature type="region of interest" description="Disordered" evidence="2">
    <location>
        <begin position="410"/>
        <end position="440"/>
    </location>
</feature>
<evidence type="ECO:0000256" key="1">
    <source>
        <dbReference type="PROSITE-ProRule" id="PRU00176"/>
    </source>
</evidence>
<dbReference type="EMBL" id="JADGJW010000015">
    <property type="protein sequence ID" value="KAJ3227523.1"/>
    <property type="molecule type" value="Genomic_DNA"/>
</dbReference>
<dbReference type="PANTHER" id="PTHR18806">
    <property type="entry name" value="RBM25 PROTEIN"/>
    <property type="match status" value="1"/>
</dbReference>
<evidence type="ECO:0000313" key="6">
    <source>
        <dbReference type="Proteomes" id="UP001211065"/>
    </source>
</evidence>
<dbReference type="InterPro" id="IPR035979">
    <property type="entry name" value="RBD_domain_sf"/>
</dbReference>
<dbReference type="Proteomes" id="UP001211065">
    <property type="component" value="Unassembled WGS sequence"/>
</dbReference>
<reference evidence="5" key="1">
    <citation type="submission" date="2020-05" db="EMBL/GenBank/DDBJ databases">
        <title>Phylogenomic resolution of chytrid fungi.</title>
        <authorList>
            <person name="Stajich J.E."/>
            <person name="Amses K."/>
            <person name="Simmons R."/>
            <person name="Seto K."/>
            <person name="Myers J."/>
            <person name="Bonds A."/>
            <person name="Quandt C.A."/>
            <person name="Barry K."/>
            <person name="Liu P."/>
            <person name="Grigoriev I."/>
            <person name="Longcore J.E."/>
            <person name="James T.Y."/>
        </authorList>
    </citation>
    <scope>NUCLEOTIDE SEQUENCE</scope>
    <source>
        <strain evidence="5">JEL0476</strain>
    </source>
</reference>
<feature type="compositionally biased region" description="Basic and acidic residues" evidence="2">
    <location>
        <begin position="254"/>
        <end position="293"/>
    </location>
</feature>
<dbReference type="PANTHER" id="PTHR18806:SF4">
    <property type="entry name" value="RNA-BINDING PROTEIN 25"/>
    <property type="match status" value="1"/>
</dbReference>
<feature type="compositionally biased region" description="Polar residues" evidence="2">
    <location>
        <begin position="19"/>
        <end position="36"/>
    </location>
</feature>
<dbReference type="InterPro" id="IPR012677">
    <property type="entry name" value="Nucleotide-bd_a/b_plait_sf"/>
</dbReference>
<dbReference type="SUPFAM" id="SSF54928">
    <property type="entry name" value="RNA-binding domain, RBD"/>
    <property type="match status" value="1"/>
</dbReference>
<feature type="region of interest" description="Disordered" evidence="2">
    <location>
        <begin position="251"/>
        <end position="310"/>
    </location>
</feature>
<keyword evidence="6" id="KW-1185">Reference proteome</keyword>
<dbReference type="Pfam" id="PF00076">
    <property type="entry name" value="RRM_1"/>
    <property type="match status" value="1"/>
</dbReference>
<gene>
    <name evidence="5" type="ORF">HK099_001674</name>
</gene>
<organism evidence="5 6">
    <name type="scientific">Clydaea vesicula</name>
    <dbReference type="NCBI Taxonomy" id="447962"/>
    <lineage>
        <taxon>Eukaryota</taxon>
        <taxon>Fungi</taxon>
        <taxon>Fungi incertae sedis</taxon>
        <taxon>Chytridiomycota</taxon>
        <taxon>Chytridiomycota incertae sedis</taxon>
        <taxon>Chytridiomycetes</taxon>
        <taxon>Lobulomycetales</taxon>
        <taxon>Lobulomycetaceae</taxon>
        <taxon>Clydaea</taxon>
    </lineage>
</organism>
<comment type="caution">
    <text evidence="5">The sequence shown here is derived from an EMBL/GenBank/DDBJ whole genome shotgun (WGS) entry which is preliminary data.</text>
</comment>
<keyword evidence="1" id="KW-0694">RNA-binding</keyword>
<feature type="domain" description="PWI" evidence="4">
    <location>
        <begin position="492"/>
        <end position="587"/>
    </location>
</feature>
<name>A0AAD5U7K1_9FUNG</name>
<sequence>MQYLALQAGPTQFRPPSIVNPNEVNPNQRITNSNTPDDNDKTTLVFISNLPDGTEDKFIETLLLICGNVKTWRRVKDPYGNLKNFGFCVFSDAIGVLQALKFLGGDGKKNRGLLIYSSKSGAEPKRLKLTIDDPTKKYIEIFKRTMNVSEKKIYCDKLFFQNDPEEIEEMQIKIDAHLETLKPSEKAAENLLASLSSENAATSPRDATENGVEKKNEGIAAPPVIPSKPIDQMEHAEILLQEIHFFRNQSAKYDQNKKEKDLNERKMMEQRQIERENRQHANGRRDSSAKHEKEEDDGYNSEEERKKAERRKNELHEAFLEREAKFEHQENIRFKRLEQDEIRDREYLESRRSEREFWTKRLFEYDDDHEMELGRDDFFVDRQRWIRNRRQFRSKEIQLDERDRKAEAYQKQNLARQQEQLSRNNSGSNTPTSDYNNNLNNSRISLEEMEREREEAEQLELESTQKIEKIMTMEERQNAITNLVKDIPDKKDALFDFEVKWDYLNDNILYTTLRAFVGKKLVEYFGDEGDNDLCEYILRLIKRKHGAVQIYKGLNEAIQDPEASEEMVVKIWRRLVYETESRARGLS</sequence>
<dbReference type="GO" id="GO:0003729">
    <property type="term" value="F:mRNA binding"/>
    <property type="evidence" value="ECO:0007669"/>
    <property type="project" value="TreeGrafter"/>
</dbReference>
<dbReference type="InterPro" id="IPR002483">
    <property type="entry name" value="PWI_dom"/>
</dbReference>
<accession>A0AAD5U7K1</accession>
<evidence type="ECO:0000259" key="3">
    <source>
        <dbReference type="PROSITE" id="PS50102"/>
    </source>
</evidence>
<evidence type="ECO:0008006" key="7">
    <source>
        <dbReference type="Google" id="ProtNLM"/>
    </source>
</evidence>
<dbReference type="SMART" id="SM00311">
    <property type="entry name" value="PWI"/>
    <property type="match status" value="1"/>
</dbReference>
<dbReference type="GO" id="GO:0005681">
    <property type="term" value="C:spliceosomal complex"/>
    <property type="evidence" value="ECO:0007669"/>
    <property type="project" value="TreeGrafter"/>
</dbReference>
<evidence type="ECO:0000259" key="4">
    <source>
        <dbReference type="PROSITE" id="PS51025"/>
    </source>
</evidence>
<evidence type="ECO:0000313" key="5">
    <source>
        <dbReference type="EMBL" id="KAJ3227523.1"/>
    </source>
</evidence>
<dbReference type="InterPro" id="IPR000504">
    <property type="entry name" value="RRM_dom"/>
</dbReference>
<dbReference type="InterPro" id="IPR052768">
    <property type="entry name" value="RBM25"/>
</dbReference>
<dbReference type="SMART" id="SM00360">
    <property type="entry name" value="RRM"/>
    <property type="match status" value="1"/>
</dbReference>
<dbReference type="PROSITE" id="PS51025">
    <property type="entry name" value="PWI"/>
    <property type="match status" value="1"/>
</dbReference>
<feature type="region of interest" description="Disordered" evidence="2">
    <location>
        <begin position="8"/>
        <end position="38"/>
    </location>
</feature>
<feature type="region of interest" description="Disordered" evidence="2">
    <location>
        <begin position="195"/>
        <end position="227"/>
    </location>
</feature>
<dbReference type="InterPro" id="IPR034268">
    <property type="entry name" value="RBM25_RRM"/>
</dbReference>
<evidence type="ECO:0000256" key="2">
    <source>
        <dbReference type="SAM" id="MobiDB-lite"/>
    </source>
</evidence>
<feature type="domain" description="RRM" evidence="3">
    <location>
        <begin position="43"/>
        <end position="120"/>
    </location>
</feature>
<proteinExistence type="predicted"/>
<dbReference type="CDD" id="cd12446">
    <property type="entry name" value="RRM_RBM25"/>
    <property type="match status" value="1"/>
</dbReference>
<feature type="compositionally biased region" description="Basic and acidic residues" evidence="2">
    <location>
        <begin position="206"/>
        <end position="217"/>
    </location>
</feature>
<dbReference type="Gene3D" id="3.30.70.330">
    <property type="match status" value="1"/>
</dbReference>
<dbReference type="Gene3D" id="1.20.1390.10">
    <property type="entry name" value="PWI domain"/>
    <property type="match status" value="1"/>
</dbReference>
<protein>
    <recommendedName>
        <fullName evidence="7">RNA-binding protein 25</fullName>
    </recommendedName>
</protein>